<dbReference type="Pfam" id="PF25231">
    <property type="entry name" value="DUF7847"/>
    <property type="match status" value="1"/>
</dbReference>
<evidence type="ECO:0000313" key="4">
    <source>
        <dbReference type="Proteomes" id="UP000284763"/>
    </source>
</evidence>
<keyword evidence="1" id="KW-1133">Transmembrane helix</keyword>
<dbReference type="InterPro" id="IPR057169">
    <property type="entry name" value="DUF7847"/>
</dbReference>
<name>A0A3R7XVU9_9EURY</name>
<dbReference type="AlphaFoldDB" id="A0A3R7XVU9"/>
<keyword evidence="1" id="KW-0812">Transmembrane</keyword>
<protein>
    <recommendedName>
        <fullName evidence="2">DUF7847 domain-containing protein</fullName>
    </recommendedName>
</protein>
<evidence type="ECO:0000313" key="3">
    <source>
        <dbReference type="EMBL" id="RQD91717.1"/>
    </source>
</evidence>
<evidence type="ECO:0000256" key="1">
    <source>
        <dbReference type="SAM" id="Phobius"/>
    </source>
</evidence>
<reference evidence="3 4" key="1">
    <citation type="submission" date="2018-08" db="EMBL/GenBank/DDBJ databases">
        <title>The metabolism and importance of syntrophic acetate oxidation coupled to methane or sulfide production in haloalkaline environments.</title>
        <authorList>
            <person name="Timmers P.H.A."/>
            <person name="Vavourakis C.D."/>
            <person name="Sorokin D.Y."/>
            <person name="Sinninghe Damste J.S."/>
            <person name="Muyzer G."/>
            <person name="Stams A.J.M."/>
            <person name="Plugge C.M."/>
        </authorList>
    </citation>
    <scope>NUCLEOTIDE SEQUENCE [LARGE SCALE GENOMIC DNA]</scope>
    <source>
        <strain evidence="3">MSAO_Arc3</strain>
    </source>
</reference>
<organism evidence="3 4">
    <name type="scientific">Methanosalsum natronophilum</name>
    <dbReference type="NCBI Taxonomy" id="768733"/>
    <lineage>
        <taxon>Archaea</taxon>
        <taxon>Methanobacteriati</taxon>
        <taxon>Methanobacteriota</taxon>
        <taxon>Stenosarchaea group</taxon>
        <taxon>Methanomicrobia</taxon>
        <taxon>Methanosarcinales</taxon>
        <taxon>Methanosarcinaceae</taxon>
        <taxon>Methanosalsum</taxon>
    </lineage>
</organism>
<gene>
    <name evidence="3" type="ORF">D5R95_00910</name>
</gene>
<accession>A0A3R7XVU9</accession>
<evidence type="ECO:0000259" key="2">
    <source>
        <dbReference type="Pfam" id="PF25231"/>
    </source>
</evidence>
<feature type="domain" description="DUF7847" evidence="2">
    <location>
        <begin position="84"/>
        <end position="255"/>
    </location>
</feature>
<proteinExistence type="predicted"/>
<comment type="caution">
    <text evidence="3">The sequence shown here is derived from an EMBL/GenBank/DDBJ whole genome shotgun (WGS) entry which is preliminary data.</text>
</comment>
<feature type="transmembrane region" description="Helical" evidence="1">
    <location>
        <begin position="80"/>
        <end position="109"/>
    </location>
</feature>
<feature type="transmembrane region" description="Helical" evidence="1">
    <location>
        <begin position="227"/>
        <end position="246"/>
    </location>
</feature>
<dbReference type="Proteomes" id="UP000284763">
    <property type="component" value="Unassembled WGS sequence"/>
</dbReference>
<feature type="transmembrane region" description="Helical" evidence="1">
    <location>
        <begin position="176"/>
        <end position="206"/>
    </location>
</feature>
<feature type="transmembrane region" description="Helical" evidence="1">
    <location>
        <begin position="130"/>
        <end position="156"/>
    </location>
</feature>
<feature type="transmembrane region" description="Helical" evidence="1">
    <location>
        <begin position="20"/>
        <end position="50"/>
    </location>
</feature>
<keyword evidence="1" id="KW-0472">Membrane</keyword>
<feature type="transmembrane region" description="Helical" evidence="1">
    <location>
        <begin position="258"/>
        <end position="285"/>
    </location>
</feature>
<sequence length="311" mass="35074">MADEITNVLGKGFTAWSNNLILSLPFIFMSLISLIIVMIFFMLVFVAFIFPEVEQLGVDPLTIDSNVLTDLVIVTLLDNITILIIGGIVAGLVIYFVQAYFIAAAIGMIKEIAYTGNTKLTKMFYYGKQYVVNLFLLNIIISLLIFAGIVFTIPGILLLGDITQFIENPLLHIDRISLLVIGILIWIVYALIVTVSLALSEYVLVIEELDPLNSIKTAFHFFMDNKFNVFILWIIIISISFVISIFNEIFVYVELLSLIWSIASVILSIAIIPPLTAAWWTYLYLTLTNKQLYDKNELLSYGELDELESNI</sequence>
<dbReference type="EMBL" id="QZAB01000067">
    <property type="protein sequence ID" value="RQD91717.1"/>
    <property type="molecule type" value="Genomic_DNA"/>
</dbReference>